<dbReference type="InterPro" id="IPR024584">
    <property type="entry name" value="Tuberin_N"/>
</dbReference>
<dbReference type="PRINTS" id="PR01431">
    <property type="entry name" value="TUBERIN"/>
</dbReference>
<gene>
    <name evidence="4" type="ORF">KUTeg_004109</name>
</gene>
<accession>A0ABQ9FTJ2</accession>
<dbReference type="Pfam" id="PF03542">
    <property type="entry name" value="Tuberin"/>
    <property type="match status" value="1"/>
</dbReference>
<dbReference type="Pfam" id="PF11864">
    <property type="entry name" value="DUF3384"/>
    <property type="match status" value="2"/>
</dbReference>
<evidence type="ECO:0000313" key="4">
    <source>
        <dbReference type="EMBL" id="KAJ8319018.1"/>
    </source>
</evidence>
<reference evidence="4 5" key="1">
    <citation type="submission" date="2022-12" db="EMBL/GenBank/DDBJ databases">
        <title>Chromosome-level genome of Tegillarca granosa.</title>
        <authorList>
            <person name="Kim J."/>
        </authorList>
    </citation>
    <scope>NUCLEOTIDE SEQUENCE [LARGE SCALE GENOMIC DNA]</scope>
    <source>
        <strain evidence="4">Teg-2019</strain>
        <tissue evidence="4">Adductor muscle</tissue>
    </source>
</reference>
<dbReference type="InterPro" id="IPR011989">
    <property type="entry name" value="ARM-like"/>
</dbReference>
<dbReference type="Gene3D" id="1.25.10.10">
    <property type="entry name" value="Leucine-rich Repeat Variant"/>
    <property type="match status" value="1"/>
</dbReference>
<feature type="region of interest" description="Disordered" evidence="2">
    <location>
        <begin position="870"/>
        <end position="904"/>
    </location>
</feature>
<evidence type="ECO:0000313" key="5">
    <source>
        <dbReference type="Proteomes" id="UP001217089"/>
    </source>
</evidence>
<keyword evidence="5" id="KW-1185">Reference proteome</keyword>
<dbReference type="EMBL" id="JARBDR010000214">
    <property type="protein sequence ID" value="KAJ8319018.1"/>
    <property type="molecule type" value="Genomic_DNA"/>
</dbReference>
<sequence length="1604" mass="181357">MSKSSGKTEENLKDKLKSLFGLKDKSTQHTFIRQQTKEFIFTPEVLKDIGPESPANNRQRIIKELCETVKRKQLEKNAIEALWGSIKDLLQDNAPQEHRQTALHFLCCLIEGQLPFLDILRGHFFHVIERLELFKVLSENGKNIKEFELSAGPFLLDWMPTILATDKKILEFLPLLVNIVKYNGAYLDEEIVAGLLCLEVLDAVVCYTYLPKECLQHFVGALCRMVNMPKYCQSSWELMRKFLGTHLGHSSVYTMCCMLQDSPVVAYEVVLSLQRLVKKYGKDLQYVTWNVILDILESLLKLAESPVPNQPPTDPRMVADLHDILSVIETLHEHGHFAGCVSRFFKLIEISAAKRPESSVIILIAHNSQQIQPAKENWIENLYQLLDKYFRHDSRTKIRVKALDVLSFVLSVNKHMHEDELINRVVLPHLSHIDNDTDPIVRKVAAEMLLCLAHACSQQCFLDIIALLEKLISKPMITKQMSSYPGALDGNLEGRKLYTHPPSQCLRIYDILITHLKSQYMSPRKYSSHTAGALRKTVIDTLLQLRADSLHRVGFEDKQQENIMVFSPYIVCENVQRNEDTGVPGSPTNTGGDRGAAFSWSQSAFMDYTETFSLFIDCLEHDKDWQVMECVLTNMQLVLQNKSLVLSTKRNLVDLLCQKLCAMVNDRQLGFPEKLHSVPSGKFTRSDFHTFIFPVLASMVSYHKYLEKNKQRELVKCLEFGLVSKCSKICTNSLRLCTLEMQDIMMRLLPSVLLQLSKISATVSMAIPVLAFLSSVVRLPKMYANFVEDEYMSVFAIALPYTNPFKFSHYTVSLAHHVIAIWFIRCRLPFRKSFVYSKKIVNSLLRVLLSLEGLKANVLQQFEENSMLQLQNQDSSHRSRSASYSESAMRSRRRIMSGSTVSRQEFHPPVDEKMSHVTEFLLHGGQSQTWLLGNKLITITTSGGCNNKATQSGLCDKCMSHYQSGQDTQEQKSAAQPASGRRRHKSAVVVSKSSSTLEPRARTSIDDSVVPSRSSYDDLSMSNDNLESSFPGQDVGVQTGSSLSDYSPLKTGGLDSEPIESLMLGLKNQSSDGRLFSNHMCNCWCTGWAEIYIRAPSGNLSWMMRIENETALTSLQDSQLPDITMLFASVRNKNQPDLDSLSGRIDSGTIGEEEYENLYAQHFPSDSDLEGNITEKNFEVHDVNGLAIPRRNSKEDQLGLSSMLRKSTSSPSLLSSSSDTLDQRDSLSETVVINLNRDGAEPERTVSMESLKQKDDKKIVWMEVNSSRPVDLPLKDGQGKEIAKMKKSSSIENVLIHQISPSPVSSETSSIHDEVAELPAFKRARGHTIASGMERRSTDLAHMKYRTTGIRESIKGGINPSFVFLQLYHGGFLHSGNDMPLLLPESEAIKRAMKMLNHIHPYETHKIGVVYVGPRQTKDEKSILSNRYGSERYAKFVQGLGNLFQLSDCDPDKMYIGGLDVHGMIFHVATLMPNKESDPNCNAKKLHIGNDYVTVVYNDSGEDYKIGAIKGQFNYVNIVIRPLDHASNAVTLQAKEVPCTYIFTHLSINSYCFALYIYICNLLTLTKLSCIHAFTFTVDVHIPYFYFKWDKDELLAVARIEKYR</sequence>
<dbReference type="Pfam" id="PF02145">
    <property type="entry name" value="Rap_GAP"/>
    <property type="match status" value="1"/>
</dbReference>
<dbReference type="PANTHER" id="PTHR10063:SF0">
    <property type="entry name" value="TUBERIN"/>
    <property type="match status" value="1"/>
</dbReference>
<feature type="compositionally biased region" description="Polar residues" evidence="2">
    <location>
        <begin position="966"/>
        <end position="976"/>
    </location>
</feature>
<dbReference type="PANTHER" id="PTHR10063">
    <property type="entry name" value="TUBERIN"/>
    <property type="match status" value="1"/>
</dbReference>
<evidence type="ECO:0000256" key="2">
    <source>
        <dbReference type="SAM" id="MobiDB-lite"/>
    </source>
</evidence>
<dbReference type="InterPro" id="IPR018515">
    <property type="entry name" value="Tuberin-type_domain"/>
</dbReference>
<dbReference type="Proteomes" id="UP001217089">
    <property type="component" value="Unassembled WGS sequence"/>
</dbReference>
<comment type="caution">
    <text evidence="4">The sequence shown here is derived from an EMBL/GenBank/DDBJ whole genome shotgun (WGS) entry which is preliminary data.</text>
</comment>
<evidence type="ECO:0000256" key="1">
    <source>
        <dbReference type="ARBA" id="ARBA00022468"/>
    </source>
</evidence>
<dbReference type="InterPro" id="IPR035974">
    <property type="entry name" value="Rap/Ran-GAP_sf"/>
</dbReference>
<feature type="domain" description="Rap-GAP" evidence="3">
    <location>
        <begin position="1393"/>
        <end position="1604"/>
    </location>
</feature>
<dbReference type="SUPFAM" id="SSF111347">
    <property type="entry name" value="Rap/Ran-GAP"/>
    <property type="match status" value="1"/>
</dbReference>
<dbReference type="InterPro" id="IPR027107">
    <property type="entry name" value="Tuberin/Ral-act_asu"/>
</dbReference>
<evidence type="ECO:0000259" key="3">
    <source>
        <dbReference type="PROSITE" id="PS50085"/>
    </source>
</evidence>
<protein>
    <recommendedName>
        <fullName evidence="3">Rap-GAP domain-containing protein</fullName>
    </recommendedName>
</protein>
<dbReference type="InterPro" id="IPR003913">
    <property type="entry name" value="Tuberin"/>
</dbReference>
<feature type="compositionally biased region" description="Low complexity" evidence="2">
    <location>
        <begin position="1207"/>
        <end position="1220"/>
    </location>
</feature>
<dbReference type="SUPFAM" id="SSF48371">
    <property type="entry name" value="ARM repeat"/>
    <property type="match status" value="1"/>
</dbReference>
<proteinExistence type="predicted"/>
<feature type="region of interest" description="Disordered" evidence="2">
    <location>
        <begin position="966"/>
        <end position="1051"/>
    </location>
</feature>
<keyword evidence="1" id="KW-0343">GTPase activation</keyword>
<name>A0ABQ9FTJ2_TEGGR</name>
<feature type="compositionally biased region" description="Polar residues" evidence="2">
    <location>
        <begin position="1020"/>
        <end position="1045"/>
    </location>
</feature>
<dbReference type="InterPro" id="IPR000331">
    <property type="entry name" value="Rap/Ran_GAP_dom"/>
</dbReference>
<dbReference type="InterPro" id="IPR016024">
    <property type="entry name" value="ARM-type_fold"/>
</dbReference>
<feature type="region of interest" description="Disordered" evidence="2">
    <location>
        <begin position="1197"/>
        <end position="1222"/>
    </location>
</feature>
<dbReference type="PROSITE" id="PS50085">
    <property type="entry name" value="RAPGAP"/>
    <property type="match status" value="1"/>
</dbReference>
<organism evidence="4 5">
    <name type="scientific">Tegillarca granosa</name>
    <name type="common">Malaysian cockle</name>
    <name type="synonym">Anadara granosa</name>
    <dbReference type="NCBI Taxonomy" id="220873"/>
    <lineage>
        <taxon>Eukaryota</taxon>
        <taxon>Metazoa</taxon>
        <taxon>Spiralia</taxon>
        <taxon>Lophotrochozoa</taxon>
        <taxon>Mollusca</taxon>
        <taxon>Bivalvia</taxon>
        <taxon>Autobranchia</taxon>
        <taxon>Pteriomorphia</taxon>
        <taxon>Arcoida</taxon>
        <taxon>Arcoidea</taxon>
        <taxon>Arcidae</taxon>
        <taxon>Tegillarca</taxon>
    </lineage>
</organism>
<dbReference type="Gene3D" id="3.40.50.11210">
    <property type="entry name" value="Rap/Ran-GAP"/>
    <property type="match status" value="1"/>
</dbReference>